<sequence length="68" mass="7972">MIIKKYETDEITAARYRKDEDIPVAGIFCVYVKAINCNAPKAINIIETRTHKLEMSDTIFYIFQVRMK</sequence>
<proteinExistence type="predicted"/>
<reference evidence="1 2" key="1">
    <citation type="submission" date="2018-12" db="EMBL/GenBank/DDBJ databases">
        <authorList>
            <consortium name="Pathogen Informatics"/>
        </authorList>
    </citation>
    <scope>NUCLEOTIDE SEQUENCE [LARGE SCALE GENOMIC DNA]</scope>
    <source>
        <strain evidence="1 2">NCTC8284</strain>
    </source>
</reference>
<gene>
    <name evidence="1" type="ORF">NCTC8284_03105</name>
</gene>
<protein>
    <submittedName>
        <fullName evidence="1">Uncharacterized protein</fullName>
    </submittedName>
</protein>
<evidence type="ECO:0000313" key="1">
    <source>
        <dbReference type="EMBL" id="VEH67890.1"/>
    </source>
</evidence>
<dbReference type="EMBL" id="LR134405">
    <property type="protein sequence ID" value="VEH67890.1"/>
    <property type="molecule type" value="Genomic_DNA"/>
</dbReference>
<accession>A0A3S4W3K3</accession>
<dbReference type="KEGG" id="rpne:NCTC8284_03105"/>
<dbReference type="AlphaFoldDB" id="A0A3S4W3K3"/>
<dbReference type="Proteomes" id="UP000278733">
    <property type="component" value="Chromosome"/>
</dbReference>
<name>A0A3S4W3K3_9PAST</name>
<organism evidence="1 2">
    <name type="scientific">Rodentibacter pneumotropicus</name>
    <dbReference type="NCBI Taxonomy" id="758"/>
    <lineage>
        <taxon>Bacteria</taxon>
        <taxon>Pseudomonadati</taxon>
        <taxon>Pseudomonadota</taxon>
        <taxon>Gammaproteobacteria</taxon>
        <taxon>Pasteurellales</taxon>
        <taxon>Pasteurellaceae</taxon>
        <taxon>Rodentibacter</taxon>
    </lineage>
</organism>
<evidence type="ECO:0000313" key="2">
    <source>
        <dbReference type="Proteomes" id="UP000278733"/>
    </source>
</evidence>